<protein>
    <submittedName>
        <fullName evidence="1">Uncharacterized protein</fullName>
    </submittedName>
</protein>
<sequence length="60" mass="6472">MMPVVNGGDSSAHHSCWLPAVPPHPPTSSLSIWVKLLKHGATTNYIATQPPTRLQVMKSP</sequence>
<name>A0A166X7D6_9AGAM</name>
<reference evidence="1 2" key="1">
    <citation type="journal article" date="2016" name="Mol. Biol. Evol.">
        <title>Comparative Genomics of Early-Diverging Mushroom-Forming Fungi Provides Insights into the Origins of Lignocellulose Decay Capabilities.</title>
        <authorList>
            <person name="Nagy L.G."/>
            <person name="Riley R."/>
            <person name="Tritt A."/>
            <person name="Adam C."/>
            <person name="Daum C."/>
            <person name="Floudas D."/>
            <person name="Sun H."/>
            <person name="Yadav J.S."/>
            <person name="Pangilinan J."/>
            <person name="Larsson K.H."/>
            <person name="Matsuura K."/>
            <person name="Barry K."/>
            <person name="Labutti K."/>
            <person name="Kuo R."/>
            <person name="Ohm R.A."/>
            <person name="Bhattacharya S.S."/>
            <person name="Shirouzu T."/>
            <person name="Yoshinaga Y."/>
            <person name="Martin F.M."/>
            <person name="Grigoriev I.V."/>
            <person name="Hibbett D.S."/>
        </authorList>
    </citation>
    <scope>NUCLEOTIDE SEQUENCE [LARGE SCALE GENOMIC DNA]</scope>
    <source>
        <strain evidence="1 2">CBS 109695</strain>
    </source>
</reference>
<dbReference type="Proteomes" id="UP000076532">
    <property type="component" value="Unassembled WGS sequence"/>
</dbReference>
<gene>
    <name evidence="1" type="ORF">FIBSPDRAFT_10223</name>
</gene>
<keyword evidence="2" id="KW-1185">Reference proteome</keyword>
<evidence type="ECO:0000313" key="2">
    <source>
        <dbReference type="Proteomes" id="UP000076532"/>
    </source>
</evidence>
<dbReference type="EMBL" id="KV417480">
    <property type="protein sequence ID" value="KZP34495.1"/>
    <property type="molecule type" value="Genomic_DNA"/>
</dbReference>
<proteinExistence type="predicted"/>
<dbReference type="AlphaFoldDB" id="A0A166X7D6"/>
<evidence type="ECO:0000313" key="1">
    <source>
        <dbReference type="EMBL" id="KZP34495.1"/>
    </source>
</evidence>
<accession>A0A166X7D6</accession>
<organism evidence="1 2">
    <name type="scientific">Athelia psychrophila</name>
    <dbReference type="NCBI Taxonomy" id="1759441"/>
    <lineage>
        <taxon>Eukaryota</taxon>
        <taxon>Fungi</taxon>
        <taxon>Dikarya</taxon>
        <taxon>Basidiomycota</taxon>
        <taxon>Agaricomycotina</taxon>
        <taxon>Agaricomycetes</taxon>
        <taxon>Agaricomycetidae</taxon>
        <taxon>Atheliales</taxon>
        <taxon>Atheliaceae</taxon>
        <taxon>Athelia</taxon>
    </lineage>
</organism>